<comment type="caution">
    <text evidence="4">The sequence shown here is derived from an EMBL/GenBank/DDBJ whole genome shotgun (WGS) entry which is preliminary data.</text>
</comment>
<dbReference type="GO" id="GO:0016209">
    <property type="term" value="F:antioxidant activity"/>
    <property type="evidence" value="ECO:0007669"/>
    <property type="project" value="InterPro"/>
</dbReference>
<dbReference type="Pfam" id="PF00578">
    <property type="entry name" value="AhpC-TSA"/>
    <property type="match status" value="1"/>
</dbReference>
<dbReference type="Gene3D" id="3.40.30.10">
    <property type="entry name" value="Glutaredoxin"/>
    <property type="match status" value="1"/>
</dbReference>
<evidence type="ECO:0000313" key="4">
    <source>
        <dbReference type="EMBL" id="TVO65286.1"/>
    </source>
</evidence>
<dbReference type="InterPro" id="IPR050553">
    <property type="entry name" value="Thioredoxin_ResA/DsbE_sf"/>
</dbReference>
<accession>A0A557RJM3</accession>
<sequence length="186" mass="19842">MIGWAWRIALLALVLITLPAGAQPVDEGARLDGLLVGEMAQLQVQARSVPDVAFNGADGTPMTLGAFAGKYVLVNFWAHWCTPCREEMPHLSDLQAEMGGEAFEVVTIAVGGNRAGTMDRFLEEVGAQNLPLHTDPGGDLSGAMGVLALPVSVLVNPDSQELARFQGAADWASPEAFELVRYLIKK</sequence>
<evidence type="ECO:0000259" key="3">
    <source>
        <dbReference type="PROSITE" id="PS51352"/>
    </source>
</evidence>
<name>A0A557RJM3_9GAMM</name>
<dbReference type="CDD" id="cd02966">
    <property type="entry name" value="TlpA_like_family"/>
    <property type="match status" value="1"/>
</dbReference>
<protein>
    <submittedName>
        <fullName evidence="4">TlpA family protein disulfide reductase</fullName>
    </submittedName>
</protein>
<proteinExistence type="predicted"/>
<dbReference type="PROSITE" id="PS00194">
    <property type="entry name" value="THIOREDOXIN_1"/>
    <property type="match status" value="1"/>
</dbReference>
<dbReference type="RefSeq" id="WP_144347540.1">
    <property type="nucleotide sequence ID" value="NZ_VMKP01000002.1"/>
</dbReference>
<feature type="signal peptide" evidence="2">
    <location>
        <begin position="1"/>
        <end position="22"/>
    </location>
</feature>
<keyword evidence="2" id="KW-0732">Signal</keyword>
<dbReference type="PANTHER" id="PTHR42852:SF17">
    <property type="entry name" value="THIOREDOXIN-LIKE PROTEIN HI_1115"/>
    <property type="match status" value="1"/>
</dbReference>
<reference evidence="4 5" key="1">
    <citation type="submission" date="2019-07" db="EMBL/GenBank/DDBJ databases">
        <title>Reclasification of Spiribacter aquaticus.</title>
        <authorList>
            <person name="Leon M.J."/>
            <person name="Sanchez-Porro C."/>
            <person name="Ventosa A."/>
        </authorList>
    </citation>
    <scope>NUCLEOTIDE SEQUENCE [LARGE SCALE GENOMIC DNA]</scope>
    <source>
        <strain evidence="4 5">SP30</strain>
    </source>
</reference>
<dbReference type="SUPFAM" id="SSF52833">
    <property type="entry name" value="Thioredoxin-like"/>
    <property type="match status" value="1"/>
</dbReference>
<dbReference type="InterPro" id="IPR036249">
    <property type="entry name" value="Thioredoxin-like_sf"/>
</dbReference>
<dbReference type="PANTHER" id="PTHR42852">
    <property type="entry name" value="THIOL:DISULFIDE INTERCHANGE PROTEIN DSBE"/>
    <property type="match status" value="1"/>
</dbReference>
<dbReference type="InterPro" id="IPR017937">
    <property type="entry name" value="Thioredoxin_CS"/>
</dbReference>
<dbReference type="InterPro" id="IPR013766">
    <property type="entry name" value="Thioredoxin_domain"/>
</dbReference>
<gene>
    <name evidence="4" type="ORF">FPL11_04165</name>
</gene>
<dbReference type="PROSITE" id="PS51352">
    <property type="entry name" value="THIOREDOXIN_2"/>
    <property type="match status" value="1"/>
</dbReference>
<feature type="chain" id="PRO_5022017978" evidence="2">
    <location>
        <begin position="23"/>
        <end position="186"/>
    </location>
</feature>
<dbReference type="GO" id="GO:0015036">
    <property type="term" value="F:disulfide oxidoreductase activity"/>
    <property type="evidence" value="ECO:0007669"/>
    <property type="project" value="UniProtKB-ARBA"/>
</dbReference>
<dbReference type="InterPro" id="IPR000866">
    <property type="entry name" value="AhpC/TSA"/>
</dbReference>
<organism evidence="4 5">
    <name type="scientific">Spiribacter aquaticus</name>
    <dbReference type="NCBI Taxonomy" id="1935996"/>
    <lineage>
        <taxon>Bacteria</taxon>
        <taxon>Pseudomonadati</taxon>
        <taxon>Pseudomonadota</taxon>
        <taxon>Gammaproteobacteria</taxon>
        <taxon>Chromatiales</taxon>
        <taxon>Ectothiorhodospiraceae</taxon>
        <taxon>Spiribacter</taxon>
    </lineage>
</organism>
<dbReference type="AlphaFoldDB" id="A0A557RJM3"/>
<dbReference type="EMBL" id="VMKP01000002">
    <property type="protein sequence ID" value="TVO65286.1"/>
    <property type="molecule type" value="Genomic_DNA"/>
</dbReference>
<keyword evidence="1" id="KW-0676">Redox-active center</keyword>
<evidence type="ECO:0000256" key="2">
    <source>
        <dbReference type="SAM" id="SignalP"/>
    </source>
</evidence>
<feature type="domain" description="Thioredoxin" evidence="3">
    <location>
        <begin position="43"/>
        <end position="185"/>
    </location>
</feature>
<dbReference type="Proteomes" id="UP000316688">
    <property type="component" value="Unassembled WGS sequence"/>
</dbReference>
<evidence type="ECO:0000313" key="5">
    <source>
        <dbReference type="Proteomes" id="UP000316688"/>
    </source>
</evidence>
<evidence type="ECO:0000256" key="1">
    <source>
        <dbReference type="ARBA" id="ARBA00023284"/>
    </source>
</evidence>
<keyword evidence="5" id="KW-1185">Reference proteome</keyword>